<name>A0A8H5BSQ7_9AGAR</name>
<gene>
    <name evidence="7" type="ORF">D9611_014376</name>
</gene>
<organism evidence="7 8">
    <name type="scientific">Ephemerocybe angulata</name>
    <dbReference type="NCBI Taxonomy" id="980116"/>
    <lineage>
        <taxon>Eukaryota</taxon>
        <taxon>Fungi</taxon>
        <taxon>Dikarya</taxon>
        <taxon>Basidiomycota</taxon>
        <taxon>Agaricomycotina</taxon>
        <taxon>Agaricomycetes</taxon>
        <taxon>Agaricomycetidae</taxon>
        <taxon>Agaricales</taxon>
        <taxon>Agaricineae</taxon>
        <taxon>Psathyrellaceae</taxon>
        <taxon>Ephemerocybe</taxon>
    </lineage>
</organism>
<dbReference type="Proteomes" id="UP000541558">
    <property type="component" value="Unassembled WGS sequence"/>
</dbReference>
<evidence type="ECO:0000256" key="5">
    <source>
        <dbReference type="SAM" id="MobiDB-lite"/>
    </source>
</evidence>
<dbReference type="GO" id="GO:0008270">
    <property type="term" value="F:zinc ion binding"/>
    <property type="evidence" value="ECO:0007669"/>
    <property type="project" value="UniProtKB-KW"/>
</dbReference>
<dbReference type="OrthoDB" id="432970at2759"/>
<dbReference type="SUPFAM" id="SSF144232">
    <property type="entry name" value="HIT/MYND zinc finger-like"/>
    <property type="match status" value="1"/>
</dbReference>
<dbReference type="AlphaFoldDB" id="A0A8H5BSQ7"/>
<keyword evidence="2 4" id="KW-0863">Zinc-finger</keyword>
<evidence type="ECO:0000256" key="4">
    <source>
        <dbReference type="PROSITE-ProRule" id="PRU00134"/>
    </source>
</evidence>
<dbReference type="InterPro" id="IPR002893">
    <property type="entry name" value="Znf_MYND"/>
</dbReference>
<dbReference type="PROSITE" id="PS50865">
    <property type="entry name" value="ZF_MYND_2"/>
    <property type="match status" value="1"/>
</dbReference>
<sequence>MVMDLIIIGVGLTVLLTRDIYRVIKRKRRNRKLKKRLAESGGLIYACDSAYNPADPTSLSASGVPVNTRGMGVPIPAPRTSRNHPDRPVTLSGRRRRRGWFHRSRTEGGVDNCNGDAGDWRDYGAGEEYCVERMGTPPPAYSPPSSASSEFRGAPLAGAGRGVGDGVPVEPPPPFEHHAHTSDGAGEAAKVQRRAEVMEILMEYVDRVPERSLRTRCPSSLKTIEPELLIIHPIPEAFSALENCNKEQKAEIYSVLRENLDGLISWVLYFDIRGPPPLVTGGAIPDVYAGPSQAAYILFHLLDYGLKDDIDNPSLALAVESALDLWMSPCLGPHPWRARHRNNLNRLSVDQYTRYLVPIVHLLWFCTTTDNCLEILVERMNGCHDRAWQRSLAESFVFRWKQLEGTTSLGVDQSLRPRGISQTSSTILLFVSIFHALHAATGIHRTLTRVGFLGTTFKLLAQDVSRYASPPGKSISVEVIPKLFRKPVITAYEATYVVARALDAGVLIIIARDILSQVDPRASPFPAERSENPLVLLHSTVYHPRVCRALENALSVIPQNTLDLLSANREWTVLRLRVKMYADVYQTRLGPLEIPLCDNLQHRNTCPFENPNGVEGLQCASCRTTMYCSRECQREDWANFHRQECAANRKDRIAREADGAWISHRMRRLLLRLVWVVLGRDSDHPSDPEKIAFLDTRFHGPGSDLKLICLSTPELRSFDAQPYSIGFDDKRSRAMREEALETRSQFTLVGLIANLGDYDILGLGRFYRDREAAAAMGHFLSPLNLYIKAMKGAYLHLPV</sequence>
<evidence type="ECO:0000256" key="3">
    <source>
        <dbReference type="ARBA" id="ARBA00022833"/>
    </source>
</evidence>
<evidence type="ECO:0000313" key="8">
    <source>
        <dbReference type="Proteomes" id="UP000541558"/>
    </source>
</evidence>
<dbReference type="Gene3D" id="6.10.140.2220">
    <property type="match status" value="1"/>
</dbReference>
<evidence type="ECO:0000256" key="1">
    <source>
        <dbReference type="ARBA" id="ARBA00022723"/>
    </source>
</evidence>
<feature type="domain" description="MYND-type" evidence="6">
    <location>
        <begin position="603"/>
        <end position="645"/>
    </location>
</feature>
<comment type="caution">
    <text evidence="7">The sequence shown here is derived from an EMBL/GenBank/DDBJ whole genome shotgun (WGS) entry which is preliminary data.</text>
</comment>
<protein>
    <recommendedName>
        <fullName evidence="6">MYND-type domain-containing protein</fullName>
    </recommendedName>
</protein>
<keyword evidence="8" id="KW-1185">Reference proteome</keyword>
<keyword evidence="1" id="KW-0479">Metal-binding</keyword>
<evidence type="ECO:0000313" key="7">
    <source>
        <dbReference type="EMBL" id="KAF5328521.1"/>
    </source>
</evidence>
<feature type="region of interest" description="Disordered" evidence="5">
    <location>
        <begin position="136"/>
        <end position="190"/>
    </location>
</feature>
<evidence type="ECO:0000259" key="6">
    <source>
        <dbReference type="PROSITE" id="PS50865"/>
    </source>
</evidence>
<evidence type="ECO:0000256" key="2">
    <source>
        <dbReference type="ARBA" id="ARBA00022771"/>
    </source>
</evidence>
<dbReference type="Pfam" id="PF01753">
    <property type="entry name" value="zf-MYND"/>
    <property type="match status" value="1"/>
</dbReference>
<reference evidence="7 8" key="1">
    <citation type="journal article" date="2020" name="ISME J.">
        <title>Uncovering the hidden diversity of litter-decomposition mechanisms in mushroom-forming fungi.</title>
        <authorList>
            <person name="Floudas D."/>
            <person name="Bentzer J."/>
            <person name="Ahren D."/>
            <person name="Johansson T."/>
            <person name="Persson P."/>
            <person name="Tunlid A."/>
        </authorList>
    </citation>
    <scope>NUCLEOTIDE SEQUENCE [LARGE SCALE GENOMIC DNA]</scope>
    <source>
        <strain evidence="7 8">CBS 175.51</strain>
    </source>
</reference>
<dbReference type="EMBL" id="JAACJK010000128">
    <property type="protein sequence ID" value="KAF5328521.1"/>
    <property type="molecule type" value="Genomic_DNA"/>
</dbReference>
<keyword evidence="3" id="KW-0862">Zinc</keyword>
<proteinExistence type="predicted"/>
<accession>A0A8H5BSQ7</accession>